<dbReference type="EMBL" id="PP579741">
    <property type="protein sequence ID" value="XAG95891.1"/>
    <property type="molecule type" value="Genomic_DNA"/>
</dbReference>
<name>A0AAX4Q476_9CAUD</name>
<reference evidence="1 2" key="1">
    <citation type="submission" date="2024-04" db="EMBL/GenBank/DDBJ databases">
        <authorList>
            <person name="Wojcicki M."/>
            <person name="Srednicka P."/>
            <person name="Shymialevich D."/>
            <person name="Sokolowska B."/>
        </authorList>
    </citation>
    <scope>NUCLEOTIDE SEQUENCE [LARGE SCALE GENOMIC DNA]</scope>
</reference>
<evidence type="ECO:0000313" key="1">
    <source>
        <dbReference type="EMBL" id="XAG95891.1"/>
    </source>
</evidence>
<protein>
    <submittedName>
        <fullName evidence="1">Uncharacterized protein</fullName>
    </submittedName>
</protein>
<accession>A0AAX4Q476</accession>
<proteinExistence type="predicted"/>
<sequence>MDKATILAQCDQFGEFYIKYEKLRERGVTYLQGTIDFTDKYLAKRFKDENPRPAKEDEILVFSRTNDSFRYLPTKKIRRITSLNSELDKASPFGKPKRKS</sequence>
<gene>
    <name evidence="1" type="ORF">U7154_000124</name>
</gene>
<dbReference type="Proteomes" id="UP001437386">
    <property type="component" value="Segment"/>
</dbReference>
<evidence type="ECO:0000313" key="2">
    <source>
        <dbReference type="Proteomes" id="UP001437386"/>
    </source>
</evidence>
<organism evidence="1 2">
    <name type="scientific">Enterobacter phage KKP_3711</name>
    <dbReference type="NCBI Taxonomy" id="3109398"/>
    <lineage>
        <taxon>Viruses</taxon>
        <taxon>Duplodnaviria</taxon>
        <taxon>Heunggongvirae</taxon>
        <taxon>Uroviricota</taxon>
        <taxon>Caudoviricetes</taxon>
        <taxon>Demerecviridae</taxon>
        <taxon>Markadamsvirinae</taxon>
    </lineage>
</organism>
<keyword evidence="2" id="KW-1185">Reference proteome</keyword>